<reference evidence="1 2" key="1">
    <citation type="submission" date="2018-10" db="EMBL/GenBank/DDBJ databases">
        <title>Pseudomonas leptonychotis sp. nov., isolated from Weddell seals in Antarctica.</title>
        <authorList>
            <person name="Novakova D."/>
            <person name="Svec P."/>
            <person name="Kralova S."/>
            <person name="Kristofova L."/>
            <person name="Zeman M."/>
            <person name="Pantucek R."/>
            <person name="Maslanova I."/>
            <person name="Sedlacek I."/>
        </authorList>
    </citation>
    <scope>NUCLEOTIDE SEQUENCE [LARGE SCALE GENOMIC DNA]</scope>
    <source>
        <strain evidence="1 2">CCM 8849</strain>
    </source>
</reference>
<organism evidence="1 2">
    <name type="scientific">Pseudomonas leptonychotis</name>
    <dbReference type="NCBI Taxonomy" id="2448482"/>
    <lineage>
        <taxon>Bacteria</taxon>
        <taxon>Pseudomonadati</taxon>
        <taxon>Pseudomonadota</taxon>
        <taxon>Gammaproteobacteria</taxon>
        <taxon>Pseudomonadales</taxon>
        <taxon>Pseudomonadaceae</taxon>
        <taxon>Pseudomonas</taxon>
    </lineage>
</organism>
<protein>
    <submittedName>
        <fullName evidence="1">Uncharacterized protein</fullName>
    </submittedName>
</protein>
<dbReference type="Proteomes" id="UP000307541">
    <property type="component" value="Unassembled WGS sequence"/>
</dbReference>
<evidence type="ECO:0000313" key="2">
    <source>
        <dbReference type="Proteomes" id="UP000307541"/>
    </source>
</evidence>
<gene>
    <name evidence="1" type="ORF">D8779_06085</name>
</gene>
<dbReference type="AlphaFoldDB" id="A0A4T2A3A6"/>
<evidence type="ECO:0000313" key="1">
    <source>
        <dbReference type="EMBL" id="TIH10258.1"/>
    </source>
</evidence>
<comment type="caution">
    <text evidence="1">The sequence shown here is derived from an EMBL/GenBank/DDBJ whole genome shotgun (WGS) entry which is preliminary data.</text>
</comment>
<accession>A0A4T2A3A6</accession>
<sequence>MWVPVGHMAESSERFVVESRALLQRKKCAGLCQKKPTAGAASDQIIPARFTCDLPTNLLTI</sequence>
<name>A0A4T2A3A6_9PSED</name>
<proteinExistence type="predicted"/>
<keyword evidence="2" id="KW-1185">Reference proteome</keyword>
<dbReference type="EMBL" id="RFLV01000001">
    <property type="protein sequence ID" value="TIH10258.1"/>
    <property type="molecule type" value="Genomic_DNA"/>
</dbReference>